<dbReference type="Gene3D" id="3.40.50.620">
    <property type="entry name" value="HUPs"/>
    <property type="match status" value="1"/>
</dbReference>
<evidence type="ECO:0000256" key="3">
    <source>
        <dbReference type="PIRSR" id="PIRSR000089-1"/>
    </source>
</evidence>
<protein>
    <submittedName>
        <fullName evidence="5">Electron transfer flavoprotein subunit alpha/FixB family protein</fullName>
    </submittedName>
</protein>
<name>A0A7C3E5L3_9SPIR</name>
<feature type="domain" description="Electron transfer flavoprotein alpha/beta-subunit N-terminal" evidence="4">
    <location>
        <begin position="5"/>
        <end position="182"/>
    </location>
</feature>
<dbReference type="InterPro" id="IPR001308">
    <property type="entry name" value="ETF_a/FixB"/>
</dbReference>
<sequence>MLKQVLVYIDEDAVQDSIDLVEAARLMFGDRDLITYALAPAGQYAGAETVFDYIITSEPAPVAHYEAGKIARLIEHLHHQYRFDAILIPSTTFGRIIAPRAAIRLRTGLVADVTEVRTEGDEILLVRPAFSGRLLATVVCRGSGPIMMSVRPRTFVKTGATVKQAKLIFCDTRNLPDSGIRLTGRTERHQEQDIRESEVLVAGGGGAMKDFPLLERLASLLGGKVAASRKAVDHGKASREIQVGQSGKMVGPKVYIALGISGSSQHMAGLKRAKHIISVNIDPHAPICSMSDIVVQGDYKVFAEALIKRIEAQRTQTNGGLSWK</sequence>
<dbReference type="PIRSF" id="PIRSF000089">
    <property type="entry name" value="Electra_flavoP_a"/>
    <property type="match status" value="1"/>
</dbReference>
<comment type="cofactor">
    <cofactor evidence="3">
        <name>FAD</name>
        <dbReference type="ChEBI" id="CHEBI:57692"/>
    </cofactor>
    <text evidence="3">Binds 1 FAD per dimer.</text>
</comment>
<dbReference type="AlphaFoldDB" id="A0A7C3E5L3"/>
<feature type="binding site" evidence="3">
    <location>
        <position position="280"/>
    </location>
    <ligand>
        <name>FAD</name>
        <dbReference type="ChEBI" id="CHEBI:57692"/>
    </ligand>
</feature>
<gene>
    <name evidence="5" type="ORF">ENS59_09230</name>
</gene>
<keyword evidence="2" id="KW-0813">Transport</keyword>
<feature type="binding site" evidence="3">
    <location>
        <begin position="228"/>
        <end position="229"/>
    </location>
    <ligand>
        <name>FAD</name>
        <dbReference type="ChEBI" id="CHEBI:57692"/>
    </ligand>
</feature>
<comment type="caution">
    <text evidence="5">The sequence shown here is derived from an EMBL/GenBank/DDBJ whole genome shotgun (WGS) entry which is preliminary data.</text>
</comment>
<dbReference type="InterPro" id="IPR014731">
    <property type="entry name" value="ETF_asu_C"/>
</dbReference>
<proteinExistence type="inferred from homology"/>
<feature type="binding site" evidence="3">
    <location>
        <begin position="259"/>
        <end position="266"/>
    </location>
    <ligand>
        <name>FAD</name>
        <dbReference type="ChEBI" id="CHEBI:57692"/>
    </ligand>
</feature>
<accession>A0A7C3E5L3</accession>
<dbReference type="InterPro" id="IPR029035">
    <property type="entry name" value="DHS-like_NAD/FAD-binding_dom"/>
</dbReference>
<evidence type="ECO:0000259" key="4">
    <source>
        <dbReference type="SMART" id="SM00893"/>
    </source>
</evidence>
<dbReference type="GO" id="GO:0009055">
    <property type="term" value="F:electron transfer activity"/>
    <property type="evidence" value="ECO:0007669"/>
    <property type="project" value="InterPro"/>
</dbReference>
<dbReference type="InterPro" id="IPR014730">
    <property type="entry name" value="ETF_a/b_N"/>
</dbReference>
<dbReference type="SUPFAM" id="SSF52402">
    <property type="entry name" value="Adenine nucleotide alpha hydrolases-like"/>
    <property type="match status" value="1"/>
</dbReference>
<comment type="similarity">
    <text evidence="1">Belongs to the ETF alpha-subunit/FixB family.</text>
</comment>
<dbReference type="SUPFAM" id="SSF52467">
    <property type="entry name" value="DHS-like NAD/FAD-binding domain"/>
    <property type="match status" value="1"/>
</dbReference>
<keyword evidence="2" id="KW-0249">Electron transport</keyword>
<dbReference type="Gene3D" id="3.40.50.1220">
    <property type="entry name" value="TPP-binding domain"/>
    <property type="match status" value="1"/>
</dbReference>
<dbReference type="PANTHER" id="PTHR43153:SF1">
    <property type="entry name" value="ELECTRON TRANSFER FLAVOPROTEIN SUBUNIT ALPHA, MITOCHONDRIAL"/>
    <property type="match status" value="1"/>
</dbReference>
<organism evidence="5">
    <name type="scientific">Gracilinema caldarium</name>
    <dbReference type="NCBI Taxonomy" id="215591"/>
    <lineage>
        <taxon>Bacteria</taxon>
        <taxon>Pseudomonadati</taxon>
        <taxon>Spirochaetota</taxon>
        <taxon>Spirochaetia</taxon>
        <taxon>Spirochaetales</taxon>
        <taxon>Breznakiellaceae</taxon>
        <taxon>Gracilinema</taxon>
    </lineage>
</organism>
<dbReference type="PANTHER" id="PTHR43153">
    <property type="entry name" value="ELECTRON TRANSFER FLAVOPROTEIN ALPHA"/>
    <property type="match status" value="1"/>
</dbReference>
<keyword evidence="3" id="KW-0274">FAD</keyword>
<feature type="binding site" evidence="3">
    <location>
        <begin position="242"/>
        <end position="246"/>
    </location>
    <ligand>
        <name>FAD</name>
        <dbReference type="ChEBI" id="CHEBI:57692"/>
    </ligand>
</feature>
<dbReference type="GO" id="GO:0050660">
    <property type="term" value="F:flavin adenine dinucleotide binding"/>
    <property type="evidence" value="ECO:0007669"/>
    <property type="project" value="InterPro"/>
</dbReference>
<dbReference type="SMART" id="SM00893">
    <property type="entry name" value="ETF"/>
    <property type="match status" value="1"/>
</dbReference>
<keyword evidence="3" id="KW-0285">Flavoprotein</keyword>
<dbReference type="Pfam" id="PF01012">
    <property type="entry name" value="ETF"/>
    <property type="match status" value="1"/>
</dbReference>
<evidence type="ECO:0000256" key="2">
    <source>
        <dbReference type="ARBA" id="ARBA00022982"/>
    </source>
</evidence>
<dbReference type="InterPro" id="IPR014729">
    <property type="entry name" value="Rossmann-like_a/b/a_fold"/>
</dbReference>
<dbReference type="GO" id="GO:0033539">
    <property type="term" value="P:fatty acid beta-oxidation using acyl-CoA dehydrogenase"/>
    <property type="evidence" value="ECO:0007669"/>
    <property type="project" value="TreeGrafter"/>
</dbReference>
<reference evidence="5" key="1">
    <citation type="journal article" date="2020" name="mSystems">
        <title>Genome- and Community-Level Interaction Insights into Carbon Utilization and Element Cycling Functions of Hydrothermarchaeota in Hydrothermal Sediment.</title>
        <authorList>
            <person name="Zhou Z."/>
            <person name="Liu Y."/>
            <person name="Xu W."/>
            <person name="Pan J."/>
            <person name="Luo Z.H."/>
            <person name="Li M."/>
        </authorList>
    </citation>
    <scope>NUCLEOTIDE SEQUENCE [LARGE SCALE GENOMIC DNA]</scope>
    <source>
        <strain evidence="5">SpSt-503</strain>
    </source>
</reference>
<dbReference type="Pfam" id="PF00766">
    <property type="entry name" value="ETF_alpha"/>
    <property type="match status" value="1"/>
</dbReference>
<evidence type="ECO:0000313" key="5">
    <source>
        <dbReference type="EMBL" id="HFH29677.1"/>
    </source>
</evidence>
<evidence type="ECO:0000256" key="1">
    <source>
        <dbReference type="ARBA" id="ARBA00005817"/>
    </source>
</evidence>
<dbReference type="EMBL" id="DSVL01000282">
    <property type="protein sequence ID" value="HFH29677.1"/>
    <property type="molecule type" value="Genomic_DNA"/>
</dbReference>